<name>A0ABS2WUV0_9BACT</name>
<comment type="subunit">
    <text evidence="3">Homotrimer; associates with NifD.</text>
</comment>
<organism evidence="6 7">
    <name type="scientific">Sulfurospirillum tamanense</name>
    <dbReference type="NCBI Taxonomy" id="2813362"/>
    <lineage>
        <taxon>Bacteria</taxon>
        <taxon>Pseudomonadati</taxon>
        <taxon>Campylobacterota</taxon>
        <taxon>Epsilonproteobacteria</taxon>
        <taxon>Campylobacterales</taxon>
        <taxon>Sulfurospirillaceae</taxon>
        <taxon>Sulfurospirillum</taxon>
    </lineage>
</organism>
<dbReference type="EMBL" id="JAFHKK010000037">
    <property type="protein sequence ID" value="MBN2965433.1"/>
    <property type="molecule type" value="Genomic_DNA"/>
</dbReference>
<proteinExistence type="inferred from homology"/>
<protein>
    <recommendedName>
        <fullName evidence="4">Nitrogenase-stabilizing/protective protein NifW</fullName>
    </recommendedName>
</protein>
<keyword evidence="7" id="KW-1185">Reference proteome</keyword>
<reference evidence="6" key="2">
    <citation type="submission" date="2021-02" db="EMBL/GenBank/DDBJ databases">
        <authorList>
            <person name="Merkel A.Y."/>
        </authorList>
    </citation>
    <scope>NUCLEOTIDE SEQUENCE</scope>
    <source>
        <strain evidence="6">T05b</strain>
    </source>
</reference>
<comment type="similarity">
    <text evidence="2">Belongs to the NifW family.</text>
</comment>
<evidence type="ECO:0000256" key="1">
    <source>
        <dbReference type="ARBA" id="ARBA00002247"/>
    </source>
</evidence>
<comment type="function">
    <text evidence="1">May protect the nitrogenase Fe-Mo protein from oxidative damage.</text>
</comment>
<reference evidence="6" key="1">
    <citation type="submission" date="2021-02" db="EMBL/GenBank/DDBJ databases">
        <title>Sulfurospirillum tamanensis sp. nov.</title>
        <authorList>
            <person name="Frolova A."/>
            <person name="Merkel A."/>
            <person name="Slobodkin A."/>
        </authorList>
    </citation>
    <scope>NUCLEOTIDE SEQUENCE</scope>
    <source>
        <strain evidence="6">T05b</strain>
    </source>
</reference>
<evidence type="ECO:0000256" key="5">
    <source>
        <dbReference type="ARBA" id="ARBA00023231"/>
    </source>
</evidence>
<sequence length="112" mass="12870">MSKVEDFYQISDAEEYFEFFNLAYDSALLDVKRSHIMRRFGKMLQKARQIPASSEEERLKYYKFALLSAYKEFESGHAPSAAEIWDMDGRTLPCQSCKSACLEEGNEALACS</sequence>
<dbReference type="Pfam" id="PF03206">
    <property type="entry name" value="NifW"/>
    <property type="match status" value="1"/>
</dbReference>
<evidence type="ECO:0000256" key="2">
    <source>
        <dbReference type="ARBA" id="ARBA00008351"/>
    </source>
</evidence>
<evidence type="ECO:0000256" key="3">
    <source>
        <dbReference type="ARBA" id="ARBA00011284"/>
    </source>
</evidence>
<keyword evidence="5" id="KW-0535">Nitrogen fixation</keyword>
<dbReference type="InterPro" id="IPR004893">
    <property type="entry name" value="NifW"/>
</dbReference>
<dbReference type="Proteomes" id="UP000703590">
    <property type="component" value="Unassembled WGS sequence"/>
</dbReference>
<evidence type="ECO:0000313" key="7">
    <source>
        <dbReference type="Proteomes" id="UP000703590"/>
    </source>
</evidence>
<accession>A0ABS2WUV0</accession>
<evidence type="ECO:0000313" key="6">
    <source>
        <dbReference type="EMBL" id="MBN2965433.1"/>
    </source>
</evidence>
<dbReference type="RefSeq" id="WP_205459992.1">
    <property type="nucleotide sequence ID" value="NZ_JAFHKK010000037.1"/>
</dbReference>
<gene>
    <name evidence="6" type="ORF">JWV37_11625</name>
</gene>
<comment type="caution">
    <text evidence="6">The sequence shown here is derived from an EMBL/GenBank/DDBJ whole genome shotgun (WGS) entry which is preliminary data.</text>
</comment>
<evidence type="ECO:0000256" key="4">
    <source>
        <dbReference type="ARBA" id="ARBA00016274"/>
    </source>
</evidence>